<dbReference type="EMBL" id="JALJOT010000013">
    <property type="protein sequence ID" value="KAK9904028.1"/>
    <property type="molecule type" value="Genomic_DNA"/>
</dbReference>
<reference evidence="1 2" key="1">
    <citation type="journal article" date="2024" name="Nat. Commun.">
        <title>Phylogenomics reveals the evolutionary origins of lichenization in chlorophyte algae.</title>
        <authorList>
            <person name="Puginier C."/>
            <person name="Libourel C."/>
            <person name="Otte J."/>
            <person name="Skaloud P."/>
            <person name="Haon M."/>
            <person name="Grisel S."/>
            <person name="Petersen M."/>
            <person name="Berrin J.G."/>
            <person name="Delaux P.M."/>
            <person name="Dal Grande F."/>
            <person name="Keller J."/>
        </authorList>
    </citation>
    <scope>NUCLEOTIDE SEQUENCE [LARGE SCALE GENOMIC DNA]</scope>
    <source>
        <strain evidence="1 2">SAG 216-7</strain>
    </source>
</reference>
<comment type="caution">
    <text evidence="1">The sequence shown here is derived from an EMBL/GenBank/DDBJ whole genome shotgun (WGS) entry which is preliminary data.</text>
</comment>
<protein>
    <submittedName>
        <fullName evidence="1">Uncharacterized protein</fullName>
    </submittedName>
</protein>
<evidence type="ECO:0000313" key="1">
    <source>
        <dbReference type="EMBL" id="KAK9904028.1"/>
    </source>
</evidence>
<dbReference type="Proteomes" id="UP001491310">
    <property type="component" value="Unassembled WGS sequence"/>
</dbReference>
<proteinExistence type="predicted"/>
<gene>
    <name evidence="1" type="ORF">WJX75_002868</name>
</gene>
<name>A0ABR2YES6_9CHLO</name>
<organism evidence="1 2">
    <name type="scientific">Coccomyxa subellipsoidea</name>
    <dbReference type="NCBI Taxonomy" id="248742"/>
    <lineage>
        <taxon>Eukaryota</taxon>
        <taxon>Viridiplantae</taxon>
        <taxon>Chlorophyta</taxon>
        <taxon>core chlorophytes</taxon>
        <taxon>Trebouxiophyceae</taxon>
        <taxon>Trebouxiophyceae incertae sedis</taxon>
        <taxon>Coccomyxaceae</taxon>
        <taxon>Coccomyxa</taxon>
    </lineage>
</organism>
<keyword evidence="2" id="KW-1185">Reference proteome</keyword>
<evidence type="ECO:0000313" key="2">
    <source>
        <dbReference type="Proteomes" id="UP001491310"/>
    </source>
</evidence>
<sequence length="224" mass="24535">MITTLETLTTTTVYSSTSLQPDYVVQIAFQTYVDNLLGSQWDATELIFEGDETLARAVRDVVQASTEGYTSLRNSGAALDTMDYVTTAARDLQDSVDDFQSVMYKFIVNNVVMNSSSYANQCASEYCDVNKPKSHLSRVVECITIVGGQWSALSIVIKVLWQGVAKCFKYSDKCPTTEEYKTLPDADASQTEIGDSADLGKNDKGVEMSFSALGDSAKKLDNLV</sequence>
<accession>A0ABR2YES6</accession>